<dbReference type="PRINTS" id="PR00862">
    <property type="entry name" value="PROLIGOPTASE"/>
</dbReference>
<dbReference type="PANTHER" id="PTHR42881:SF13">
    <property type="entry name" value="PROLYL ENDOPEPTIDASE"/>
    <property type="match status" value="1"/>
</dbReference>
<keyword evidence="8" id="KW-1185">Reference proteome</keyword>
<keyword evidence="2" id="KW-0378">Hydrolase</keyword>
<dbReference type="PANTHER" id="PTHR42881">
    <property type="entry name" value="PROLYL ENDOPEPTIDASE"/>
    <property type="match status" value="1"/>
</dbReference>
<evidence type="ECO:0000313" key="7">
    <source>
        <dbReference type="EMBL" id="MFC7292192.1"/>
    </source>
</evidence>
<name>A0ABW2IMD4_9PROT</name>
<reference evidence="8" key="1">
    <citation type="journal article" date="2019" name="Int. J. Syst. Evol. Microbiol.">
        <title>The Global Catalogue of Microorganisms (GCM) 10K type strain sequencing project: providing services to taxonomists for standard genome sequencing and annotation.</title>
        <authorList>
            <consortium name="The Broad Institute Genomics Platform"/>
            <consortium name="The Broad Institute Genome Sequencing Center for Infectious Disease"/>
            <person name="Wu L."/>
            <person name="Ma J."/>
        </authorList>
    </citation>
    <scope>NUCLEOTIDE SEQUENCE [LARGE SCALE GENOMIC DNA]</scope>
    <source>
        <strain evidence="8">CCUG 51308</strain>
    </source>
</reference>
<dbReference type="PROSITE" id="PS51257">
    <property type="entry name" value="PROKAR_LIPOPROTEIN"/>
    <property type="match status" value="1"/>
</dbReference>
<feature type="domain" description="Peptidase S9A N-terminal" evidence="6">
    <location>
        <begin position="43"/>
        <end position="455"/>
    </location>
</feature>
<dbReference type="InterPro" id="IPR001375">
    <property type="entry name" value="Peptidase_S9_cat"/>
</dbReference>
<evidence type="ECO:0000256" key="2">
    <source>
        <dbReference type="ARBA" id="ARBA00022801"/>
    </source>
</evidence>
<dbReference type="Pfam" id="PF00326">
    <property type="entry name" value="Peptidase_S9"/>
    <property type="match status" value="1"/>
</dbReference>
<evidence type="ECO:0000259" key="6">
    <source>
        <dbReference type="Pfam" id="PF02897"/>
    </source>
</evidence>
<dbReference type="InterPro" id="IPR002470">
    <property type="entry name" value="Peptidase_S9A"/>
</dbReference>
<dbReference type="SUPFAM" id="SSF50993">
    <property type="entry name" value="Peptidase/esterase 'gauge' domain"/>
    <property type="match status" value="1"/>
</dbReference>
<feature type="chain" id="PRO_5045654026" evidence="4">
    <location>
        <begin position="19"/>
        <end position="730"/>
    </location>
</feature>
<dbReference type="EMBL" id="JBHTBR010000005">
    <property type="protein sequence ID" value="MFC7292192.1"/>
    <property type="molecule type" value="Genomic_DNA"/>
</dbReference>
<accession>A0ABW2IMD4</accession>
<proteinExistence type="predicted"/>
<dbReference type="Gene3D" id="3.40.50.1820">
    <property type="entry name" value="alpha/beta hydrolase"/>
    <property type="match status" value="1"/>
</dbReference>
<keyword evidence="1" id="KW-0645">Protease</keyword>
<dbReference type="InterPro" id="IPR051167">
    <property type="entry name" value="Prolyl_oligopep/macrocyclase"/>
</dbReference>
<dbReference type="Pfam" id="PF02897">
    <property type="entry name" value="Peptidase_S9_N"/>
    <property type="match status" value="1"/>
</dbReference>
<dbReference type="Gene3D" id="2.130.10.120">
    <property type="entry name" value="Prolyl oligopeptidase, N-terminal domain"/>
    <property type="match status" value="1"/>
</dbReference>
<sequence length="730" mass="80509">MNKIILSAAILLAGACTAQDDTSIMTNTADTPSVSSKADLSFSSDAHLFLEEVEGDKALEWVKGENERSLARLKTDPRFAALEKDALDIVNAKERIPYGSVRDGFVYNFWQDETNVRGLWRKTTLESYKSDTPVWETVLDFDALAKAEDKNWVFKGSNCFKPKNATQWKCMVSLSDGGKDAVIQREFDLASKTFVEGGFATHEAKQGIAWAGADTLLVATDWGDVDGVASVTESGYPYILKRWTRGTPLNEAQTILQSSPTVMGVWPMTFELEDGRVIQSAMEAESFFSFNYWLFPEDGSEAVKWPIPKKSTPQGVYAGQFLLTLEADWDVEGQGSFKQGDLVAFEVNAFLESKTLPSVSLVMRPKERQAIGSVSLSKDALLISYNDNVAGKVMSGDLVDGEWTFSPVALPDNGNAGIAFASKDESDVFLNYEGFLNPDSLYAFDAKSGEVTLLKSLPPKFDASPYVVEQFESTSKDGTKVPYFVVRAKDTAMDGSTPTLLYGYGGFQISLNPSYSAFTGKLWLDNGGAYVLANIRGGGEFGPAWHQAGLKLKRQVVYDDFISVAEDIIGKGLTSPSKLGIMGGSNGGLLMGVMFTQRPDLFSAVVCQVPLLDMLRYHTMLAGASWMDEYGDPDVPEEREWLEKLSPYHNIDPSMEYPEIFFVTSTKDDRVHPAHARKMAHRLQDLEKPFLYYENIDGGHSAAANLKESANRRALEMTYLMQKLMGSSAE</sequence>
<feature type="domain" description="Peptidase S9 prolyl oligopeptidase catalytic" evidence="5">
    <location>
        <begin position="519"/>
        <end position="723"/>
    </location>
</feature>
<evidence type="ECO:0000259" key="5">
    <source>
        <dbReference type="Pfam" id="PF00326"/>
    </source>
</evidence>
<organism evidence="7 8">
    <name type="scientific">Hirschia litorea</name>
    <dbReference type="NCBI Taxonomy" id="1199156"/>
    <lineage>
        <taxon>Bacteria</taxon>
        <taxon>Pseudomonadati</taxon>
        <taxon>Pseudomonadota</taxon>
        <taxon>Alphaproteobacteria</taxon>
        <taxon>Hyphomonadales</taxon>
        <taxon>Hyphomonadaceae</taxon>
        <taxon>Hirschia</taxon>
    </lineage>
</organism>
<dbReference type="InterPro" id="IPR023302">
    <property type="entry name" value="Pept_S9A_N"/>
</dbReference>
<dbReference type="InterPro" id="IPR029058">
    <property type="entry name" value="AB_hydrolase_fold"/>
</dbReference>
<feature type="signal peptide" evidence="4">
    <location>
        <begin position="1"/>
        <end position="18"/>
    </location>
</feature>
<dbReference type="SUPFAM" id="SSF53474">
    <property type="entry name" value="alpha/beta-Hydrolases"/>
    <property type="match status" value="1"/>
</dbReference>
<dbReference type="RefSeq" id="WP_382167429.1">
    <property type="nucleotide sequence ID" value="NZ_JBHTBR010000005.1"/>
</dbReference>
<evidence type="ECO:0000313" key="8">
    <source>
        <dbReference type="Proteomes" id="UP001596492"/>
    </source>
</evidence>
<keyword evidence="4" id="KW-0732">Signal</keyword>
<evidence type="ECO:0000256" key="4">
    <source>
        <dbReference type="SAM" id="SignalP"/>
    </source>
</evidence>
<gene>
    <name evidence="7" type="ORF">ACFQS8_11235</name>
</gene>
<dbReference type="Proteomes" id="UP001596492">
    <property type="component" value="Unassembled WGS sequence"/>
</dbReference>
<keyword evidence="3" id="KW-0720">Serine protease</keyword>
<evidence type="ECO:0000256" key="3">
    <source>
        <dbReference type="ARBA" id="ARBA00022825"/>
    </source>
</evidence>
<protein>
    <submittedName>
        <fullName evidence="7">Prolyl oligopeptidase family protein</fullName>
    </submittedName>
</protein>
<evidence type="ECO:0000256" key="1">
    <source>
        <dbReference type="ARBA" id="ARBA00022670"/>
    </source>
</evidence>
<comment type="caution">
    <text evidence="7">The sequence shown here is derived from an EMBL/GenBank/DDBJ whole genome shotgun (WGS) entry which is preliminary data.</text>
</comment>